<dbReference type="EMBL" id="BKCJ010102473">
    <property type="protein sequence ID" value="GEX33733.1"/>
    <property type="molecule type" value="Genomic_DNA"/>
</dbReference>
<gene>
    <name evidence="1" type="ORF">Tci_305708</name>
</gene>
<sequence length="238" mass="27027">MDDWSGSAKSFSNPIYGYFARTNELPKNYCMFEVNYDGVFNEYPLRYEHGKNLTLKLSKSNTMIFSKMLDMLSYKLECEIWGIFVCSPRCSLEEGFRILKGDGDMNKLKLDACSMSPHELVKWEQQEADSPYLGTLLLKPRRKADELVLDDNWQYEGLVVDDVGGSIKHCDLVHENVVYKGHSLPNMDKERFLNNVVLDDVVTDTLAYTLPKRVAIGGHGRGLGRLIGLNVDAVDDDP</sequence>
<evidence type="ECO:0000313" key="1">
    <source>
        <dbReference type="EMBL" id="GEX33733.1"/>
    </source>
</evidence>
<keyword evidence="1" id="KW-0472">Membrane</keyword>
<dbReference type="AlphaFoldDB" id="A0A699H2T6"/>
<comment type="caution">
    <text evidence="1">The sequence shown here is derived from an EMBL/GenBank/DDBJ whole genome shotgun (WGS) entry which is preliminary data.</text>
</comment>
<reference evidence="1" key="1">
    <citation type="journal article" date="2019" name="Sci. Rep.">
        <title>Draft genome of Tanacetum cinerariifolium, the natural source of mosquito coil.</title>
        <authorList>
            <person name="Yamashiro T."/>
            <person name="Shiraishi A."/>
            <person name="Satake H."/>
            <person name="Nakayama K."/>
        </authorList>
    </citation>
    <scope>NUCLEOTIDE SEQUENCE</scope>
</reference>
<proteinExistence type="predicted"/>
<keyword evidence="1" id="KW-0812">Transmembrane</keyword>
<accession>A0A699H2T6</accession>
<organism evidence="1">
    <name type="scientific">Tanacetum cinerariifolium</name>
    <name type="common">Dalmatian daisy</name>
    <name type="synonym">Chrysanthemum cinerariifolium</name>
    <dbReference type="NCBI Taxonomy" id="118510"/>
    <lineage>
        <taxon>Eukaryota</taxon>
        <taxon>Viridiplantae</taxon>
        <taxon>Streptophyta</taxon>
        <taxon>Embryophyta</taxon>
        <taxon>Tracheophyta</taxon>
        <taxon>Spermatophyta</taxon>
        <taxon>Magnoliopsida</taxon>
        <taxon>eudicotyledons</taxon>
        <taxon>Gunneridae</taxon>
        <taxon>Pentapetalae</taxon>
        <taxon>asterids</taxon>
        <taxon>campanulids</taxon>
        <taxon>Asterales</taxon>
        <taxon>Asteraceae</taxon>
        <taxon>Asteroideae</taxon>
        <taxon>Anthemideae</taxon>
        <taxon>Anthemidinae</taxon>
        <taxon>Tanacetum</taxon>
    </lineage>
</organism>
<protein>
    <submittedName>
        <fullName evidence="1">Cytochrome b561/ferric reductase transmembrane</fullName>
    </submittedName>
</protein>
<name>A0A699H2T6_TANCI</name>